<comment type="similarity">
    <text evidence="1">Belongs to the helicase family.</text>
</comment>
<dbReference type="InterPro" id="IPR051055">
    <property type="entry name" value="PIF1_helicase"/>
</dbReference>
<keyword evidence="1" id="KW-0347">Helicase</keyword>
<feature type="compositionally biased region" description="Basic and acidic residues" evidence="2">
    <location>
        <begin position="1"/>
        <end position="21"/>
    </location>
</feature>
<comment type="cofactor">
    <cofactor evidence="1">
        <name>Mg(2+)</name>
        <dbReference type="ChEBI" id="CHEBI:18420"/>
    </cofactor>
</comment>
<dbReference type="PANTHER" id="PTHR47642:SF5">
    <property type="entry name" value="ATP-DEPENDENT DNA HELICASE"/>
    <property type="match status" value="1"/>
</dbReference>
<keyword evidence="1" id="KW-0233">DNA recombination</keyword>
<dbReference type="PANTHER" id="PTHR47642">
    <property type="entry name" value="ATP-DEPENDENT DNA HELICASE"/>
    <property type="match status" value="1"/>
</dbReference>
<feature type="compositionally biased region" description="Low complexity" evidence="2">
    <location>
        <begin position="1119"/>
        <end position="1130"/>
    </location>
</feature>
<reference evidence="4" key="1">
    <citation type="submission" date="2023-10" db="EMBL/GenBank/DDBJ databases">
        <authorList>
            <person name="Chen Y."/>
            <person name="Shah S."/>
            <person name="Dougan E. K."/>
            <person name="Thang M."/>
            <person name="Chan C."/>
        </authorList>
    </citation>
    <scope>NUCLEOTIDE SEQUENCE [LARGE SCALE GENOMIC DNA]</scope>
</reference>
<evidence type="ECO:0000256" key="2">
    <source>
        <dbReference type="SAM" id="MobiDB-lite"/>
    </source>
</evidence>
<keyword evidence="1" id="KW-0547">Nucleotide-binding</keyword>
<dbReference type="EC" id="5.6.2.3" evidence="1"/>
<feature type="domain" description="DNA helicase Pif1-like DEAD-box helicase" evidence="3">
    <location>
        <begin position="1588"/>
        <end position="1725"/>
    </location>
</feature>
<feature type="compositionally biased region" description="Basic and acidic residues" evidence="2">
    <location>
        <begin position="88"/>
        <end position="97"/>
    </location>
</feature>
<evidence type="ECO:0000313" key="5">
    <source>
        <dbReference type="Proteomes" id="UP001189429"/>
    </source>
</evidence>
<evidence type="ECO:0000256" key="1">
    <source>
        <dbReference type="RuleBase" id="RU363044"/>
    </source>
</evidence>
<feature type="region of interest" description="Disordered" evidence="2">
    <location>
        <begin position="1"/>
        <end position="30"/>
    </location>
</feature>
<feature type="region of interest" description="Disordered" evidence="2">
    <location>
        <begin position="1315"/>
        <end position="1334"/>
    </location>
</feature>
<dbReference type="Pfam" id="PF05970">
    <property type="entry name" value="PIF1"/>
    <property type="match status" value="1"/>
</dbReference>
<sequence length="2008" mass="217212">MDERQKEYQKEPHVRQRESERHRTRRALHAAQSDDAFALLDRHHDESGYKVSRNSWRLRAASEAAPPADHLKQRIADDVVRYCSVTEADERRMRDSRPQGPQHPAEEKCSLESLPHDHWIRYSDADMQALNDMPAVDMANADGASRVVHTALLRSYWRDPRGNHFHVHPELVNVDGQGPHFVFLRPVCHRAAVNKGASPPPFAIAAGVDFGLLCRLGLDAPSELEALALADVRACSLVAKVHVPQRRATVAPRTVLRGHMISFLQDGPAALGKHFDEARLANILANVQLLFVGPDGKTTGLERRALSAPAMQTRPHVLYNHLALRQALEHVSDMALPSVDELGRLLASLHDRLAAQARCVVDDAVEQASLPSDVANVRDVAMRDDLQAMHFSTSAGGDPAPPVALDPVGVIARTTAMKSSNGATASLRERPCARELRPMNEFTNNGDILYGAFWHLFPLRQGLRSKGSVGAHDSRHLLTQFHNSFAQQPSLLFLLANQVQRHAAAKGVGVRVKTDPDSFQTFANMMADKDAHLERLRVAKEDPASKSARDLLKQVLRFTASAGKGVIGGGVDGGVSVDAPCKAIQLSYRAGKADVFPSSPDALLPVLRGEAPEDAVQRLCEESLACSPDATYKFDLDEAFLQTLATMNPVATTLVYEQMSEAIFTELVALPPNHRRKKSVGAEDAPKGFLGTPFGWSFVHETNQRKSFHFHASVHAGATPELLADVAGFPALETVVCQALDTVYRAYVSPEIHALDLSRRLLRVPAAKLPYFQTRQVLSDADSLSFDIGAAITAATTGFHQHASTCHKGASGKDGCRMARPAGHPVPETRALAGELANPDADDPGADQAMATPGGRVQWACADCRAPSRFWTRRAAPRHDSGAAACLSYELCRPRIAPDSTSFPTLQHVMGLSEADAEAMAGSEALRLVGSVRDELRYLLERRELPPALGDRMRDCSNEEALKLIRAWRGMSCRNAWLVEYCPVLSGSLGSNTAPLLLGAGDSAKAAGMYMCKYMVKDACELAASLSVLADARDHIDRYSSSAIDGDTGDRAAKHFLQRVLNSAATELAPAQAAAIAMGVSSSGHSHSFVNSYVWDAVHLLQELQRGGALLSTASASPAAGKASSATPASECGSTGDAAHGGPPDVVDAAEHVDAPVRQGTCSIYKTTNGESIAVSQAEHYAYRSLQLLPLTFDEFVMSMQVAKMSRADERSQKPGRRPNATCELLEPHPLAAEYEIKAKAKFDVPIFVGQPPPRLPPVLDHARGKQTMARQRKERLHADYFMAVFSPWHASTASGVDIAPAGWQAFLGRLDSDAAGAPPASTRMRRKTPAQEDVHTRIAQGRLFRIEQVSQALASSTSQAKTMNAWRCRNRTLWRDDHLSAAADDPAAGPDATSRKAADDIADIKARAARRADARCINRAAQAESWGDDNFASLRRLSQAASSSTTSPTWPADAPSPTGRATMGFQEDGGRMAAVLQTIANPRSQDMAALPSPREAANRLVADGGSVPPAFADITQQEFAVEVAEWKRQCGVLLAGAPRPPPPLNPPQRQFARDHLSVQQHLAQARAANQPRANAAESLAAAGLSQIHLPQGAGGVGKSVLLEALKTTIAERRLGVMVVTAWTGVASAPFGPPTLCSLLKIDFANMAGAARMTDDALQALRADFTQAVCRPRDLLVLVIDECSFLVAQALSLVDTQLRRLLGEPDAPFGGIAIILTGDFWQKPPPGGVSMAEQLAATEVPELMRGTGPLDPTSTTAKGLEFFRQTNPARASATIAVLSNFERRKLNRLQVEAFARAFQLPLLTWKLPLTGKAAELLDGADLDELYENEPGLWGVNVQLVLPDGDDGAGIESLVDDAVVVPILCSRHMQGHDMTSLFSCLKAMPKSVRYRGHAITLAFAVTDYKLQGKTKDELILSIAPRPFPPHLDLKGFYVDVSRVRKRSGLRVLRLPPKKMGGLKHLYGLQHTRDLTAWNAGYDASGEWCRRLARASLKKRPVASSQKVKPVAKQ</sequence>
<comment type="catalytic activity">
    <reaction evidence="1">
        <text>ATP + H2O = ADP + phosphate + H(+)</text>
        <dbReference type="Rhea" id="RHEA:13065"/>
        <dbReference type="ChEBI" id="CHEBI:15377"/>
        <dbReference type="ChEBI" id="CHEBI:15378"/>
        <dbReference type="ChEBI" id="CHEBI:30616"/>
        <dbReference type="ChEBI" id="CHEBI:43474"/>
        <dbReference type="ChEBI" id="CHEBI:456216"/>
        <dbReference type="EC" id="5.6.2.3"/>
    </reaction>
</comment>
<keyword evidence="5" id="KW-1185">Reference proteome</keyword>
<dbReference type="SUPFAM" id="SSF52540">
    <property type="entry name" value="P-loop containing nucleoside triphosphate hydrolases"/>
    <property type="match status" value="1"/>
</dbReference>
<protein>
    <recommendedName>
        <fullName evidence="1">ATP-dependent DNA helicase</fullName>
        <ecNumber evidence="1">5.6.2.3</ecNumber>
    </recommendedName>
</protein>
<dbReference type="InterPro" id="IPR027417">
    <property type="entry name" value="P-loop_NTPase"/>
</dbReference>
<gene>
    <name evidence="4" type="ORF">PCOR1329_LOCUS13138</name>
</gene>
<feature type="region of interest" description="Disordered" evidence="2">
    <location>
        <begin position="88"/>
        <end position="108"/>
    </location>
</feature>
<evidence type="ECO:0000259" key="3">
    <source>
        <dbReference type="Pfam" id="PF05970"/>
    </source>
</evidence>
<dbReference type="InterPro" id="IPR010285">
    <property type="entry name" value="DNA_helicase_pif1-like_DEAD"/>
</dbReference>
<feature type="region of interest" description="Disordered" evidence="2">
    <location>
        <begin position="1440"/>
        <end position="1461"/>
    </location>
</feature>
<proteinExistence type="inferred from homology"/>
<organism evidence="4 5">
    <name type="scientific">Prorocentrum cordatum</name>
    <dbReference type="NCBI Taxonomy" id="2364126"/>
    <lineage>
        <taxon>Eukaryota</taxon>
        <taxon>Sar</taxon>
        <taxon>Alveolata</taxon>
        <taxon>Dinophyceae</taxon>
        <taxon>Prorocentrales</taxon>
        <taxon>Prorocentraceae</taxon>
        <taxon>Prorocentrum</taxon>
    </lineage>
</organism>
<keyword evidence="1" id="KW-0234">DNA repair</keyword>
<feature type="region of interest" description="Disordered" evidence="2">
    <location>
        <begin position="1119"/>
        <end position="1148"/>
    </location>
</feature>
<keyword evidence="1" id="KW-0227">DNA damage</keyword>
<comment type="caution">
    <text evidence="4">The sequence shown here is derived from an EMBL/GenBank/DDBJ whole genome shotgun (WGS) entry which is preliminary data.</text>
</comment>
<dbReference type="Proteomes" id="UP001189429">
    <property type="component" value="Unassembled WGS sequence"/>
</dbReference>
<dbReference type="EMBL" id="CAUYUJ010003869">
    <property type="protein sequence ID" value="CAK0807187.1"/>
    <property type="molecule type" value="Genomic_DNA"/>
</dbReference>
<name>A0ABN9QM37_9DINO</name>
<dbReference type="Gene3D" id="3.40.50.300">
    <property type="entry name" value="P-loop containing nucleotide triphosphate hydrolases"/>
    <property type="match status" value="1"/>
</dbReference>
<keyword evidence="1" id="KW-0378">Hydrolase</keyword>
<keyword evidence="1" id="KW-0067">ATP-binding</keyword>
<evidence type="ECO:0000313" key="4">
    <source>
        <dbReference type="EMBL" id="CAK0807187.1"/>
    </source>
</evidence>
<feature type="compositionally biased region" description="Low complexity" evidence="2">
    <location>
        <begin position="1440"/>
        <end position="1459"/>
    </location>
</feature>
<accession>A0ABN9QM37</accession>